<dbReference type="Pfam" id="PF08609">
    <property type="entry name" value="Fes1"/>
    <property type="match status" value="1"/>
</dbReference>
<evidence type="ECO:0000313" key="4">
    <source>
        <dbReference type="RefSeq" id="XP_020034863.1"/>
    </source>
</evidence>
<feature type="domain" description="Nucleotide exchange factor Fes1" evidence="3">
    <location>
        <begin position="43"/>
        <end position="137"/>
    </location>
</feature>
<dbReference type="PANTHER" id="PTHR19316">
    <property type="entry name" value="PROTEIN FOLDING REGULATOR"/>
    <property type="match status" value="1"/>
</dbReference>
<dbReference type="InterPro" id="IPR050693">
    <property type="entry name" value="Hsp70_NEF-Inhibitors"/>
</dbReference>
<evidence type="ECO:0000259" key="3">
    <source>
        <dbReference type="Pfam" id="PF08609"/>
    </source>
</evidence>
<dbReference type="SUPFAM" id="SSF48371">
    <property type="entry name" value="ARM repeat"/>
    <property type="match status" value="1"/>
</dbReference>
<evidence type="ECO:0000256" key="2">
    <source>
        <dbReference type="SAM" id="MobiDB-lite"/>
    </source>
</evidence>
<dbReference type="OrthoDB" id="10250458at2759"/>
<name>A0A8B7VTB3_CASCN</name>
<dbReference type="InterPro" id="IPR011989">
    <property type="entry name" value="ARM-like"/>
</dbReference>
<dbReference type="CTD" id="23640"/>
<dbReference type="InterPro" id="IPR013918">
    <property type="entry name" value="Nucleotide_exch_fac_Fes1"/>
</dbReference>
<evidence type="ECO:0000256" key="1">
    <source>
        <dbReference type="ARBA" id="ARBA00022737"/>
    </source>
</evidence>
<dbReference type="PROSITE" id="PS51257">
    <property type="entry name" value="PROKAR_LIPOPROTEIN"/>
    <property type="match status" value="1"/>
</dbReference>
<dbReference type="InterPro" id="IPR016024">
    <property type="entry name" value="ARM-type_fold"/>
</dbReference>
<dbReference type="AlphaFoldDB" id="A0A8B7VTB3"/>
<feature type="compositionally biased region" description="Gly residues" evidence="2">
    <location>
        <begin position="23"/>
        <end position="35"/>
    </location>
</feature>
<dbReference type="GO" id="GO:0000774">
    <property type="term" value="F:adenyl-nucleotide exchange factor activity"/>
    <property type="evidence" value="ECO:0007669"/>
    <property type="project" value="TreeGrafter"/>
</dbReference>
<dbReference type="Gene3D" id="1.25.10.10">
    <property type="entry name" value="Leucine-rich Repeat Variant"/>
    <property type="match status" value="1"/>
</dbReference>
<feature type="region of interest" description="Disordered" evidence="2">
    <location>
        <begin position="1"/>
        <end position="69"/>
    </location>
</feature>
<protein>
    <submittedName>
        <fullName evidence="4">Hsp70-binding protein 1 isoform X2</fullName>
    </submittedName>
</protein>
<dbReference type="RefSeq" id="XP_020034863.1">
    <property type="nucleotide sequence ID" value="XM_020179274.1"/>
</dbReference>
<gene>
    <name evidence="4" type="primary">Hspbp1</name>
</gene>
<accession>A0A8B7VTB3</accession>
<reference evidence="4" key="1">
    <citation type="submission" date="2025-08" db="UniProtKB">
        <authorList>
            <consortium name="RefSeq"/>
        </authorList>
    </citation>
    <scope>IDENTIFICATION</scope>
    <source>
        <tissue evidence="4">Leukocyte</tissue>
    </source>
</reference>
<keyword evidence="1" id="KW-0677">Repeat</keyword>
<proteinExistence type="predicted"/>
<sequence>MADKGSGGSRLPLALPPASQGCSSGGSGSSEGGSGTPRPPRSLQGLLQMAITAGSEEPDTPPEPMSEERRQWLQEAMSAAFRGQREEVEQMKSCLRVLSQPTPSTAGEAELASDQQEREGSLELLADLCENMDNAADFCQLSGMHLLVGRYLEAGSAGLRWRAAQLIGTCSQNVAAIQEQVLGLGALRKLLRLLDRDSCDTALSGSRRLGCCSFSAWMASLCSCGPCSSRCRSSRSSRHSCCRTCWWATPNTKGPCAPWGWFSSWWPSCGQNIALSTSMCLEPCAAW</sequence>
<dbReference type="GO" id="GO:0005783">
    <property type="term" value="C:endoplasmic reticulum"/>
    <property type="evidence" value="ECO:0007669"/>
    <property type="project" value="TreeGrafter"/>
</dbReference>
<organism evidence="4">
    <name type="scientific">Castor canadensis</name>
    <name type="common">American beaver</name>
    <dbReference type="NCBI Taxonomy" id="51338"/>
    <lineage>
        <taxon>Eukaryota</taxon>
        <taxon>Metazoa</taxon>
        <taxon>Chordata</taxon>
        <taxon>Craniata</taxon>
        <taxon>Vertebrata</taxon>
        <taxon>Euteleostomi</taxon>
        <taxon>Mammalia</taxon>
        <taxon>Eutheria</taxon>
        <taxon>Euarchontoglires</taxon>
        <taxon>Glires</taxon>
        <taxon>Rodentia</taxon>
        <taxon>Castorimorpha</taxon>
        <taxon>Castoridae</taxon>
        <taxon>Castor</taxon>
    </lineage>
</organism>
<dbReference type="PANTHER" id="PTHR19316:SF18">
    <property type="entry name" value="HSP70-BINDING PROTEIN 1"/>
    <property type="match status" value="1"/>
</dbReference>